<comment type="caution">
    <text evidence="1">The sequence shown here is derived from an EMBL/GenBank/DDBJ whole genome shotgun (WGS) entry which is preliminary data.</text>
</comment>
<dbReference type="AlphaFoldDB" id="A0A7L3FLY8"/>
<sequence>VIRQVVQCRPGTVEQVLLLLRQKIEEKQKQSKVVAGRSQRWGLWAALPEGQLQSWHLLSWPRVMQSRCGCAQAPPGDDPVSLKLVEREQALLLAQETIQILQLKVGRLEQLLHLKNVRIDDLSRRLQEAQCQQR</sequence>
<organism evidence="1 2">
    <name type="scientific">Zapornia atra</name>
    <name type="common">Henderson crake</name>
    <dbReference type="NCBI Taxonomy" id="2585822"/>
    <lineage>
        <taxon>Eukaryota</taxon>
        <taxon>Metazoa</taxon>
        <taxon>Chordata</taxon>
        <taxon>Craniata</taxon>
        <taxon>Vertebrata</taxon>
        <taxon>Euteleostomi</taxon>
        <taxon>Archelosauria</taxon>
        <taxon>Archosauria</taxon>
        <taxon>Dinosauria</taxon>
        <taxon>Saurischia</taxon>
        <taxon>Theropoda</taxon>
        <taxon>Coelurosauria</taxon>
        <taxon>Aves</taxon>
        <taxon>Neognathae</taxon>
        <taxon>Neoaves</taxon>
        <taxon>Gruiformes</taxon>
        <taxon>Rallidae</taxon>
        <taxon>Zapornia</taxon>
    </lineage>
</organism>
<evidence type="ECO:0000313" key="1">
    <source>
        <dbReference type="EMBL" id="NXT81031.1"/>
    </source>
</evidence>
<accession>A0A7L3FLY8</accession>
<feature type="non-terminal residue" evidence="1">
    <location>
        <position position="134"/>
    </location>
</feature>
<evidence type="ECO:0000313" key="2">
    <source>
        <dbReference type="Proteomes" id="UP000557426"/>
    </source>
</evidence>
<reference evidence="1 2" key="1">
    <citation type="submission" date="2019-09" db="EMBL/GenBank/DDBJ databases">
        <title>Bird 10,000 Genomes (B10K) Project - Family phase.</title>
        <authorList>
            <person name="Zhang G."/>
        </authorList>
    </citation>
    <scope>NUCLEOTIDE SEQUENCE [LARGE SCALE GENOMIC DNA]</scope>
    <source>
        <strain evidence="1">B10K-DU-011-47</strain>
        <tissue evidence="1">Mixed tissue sample</tissue>
    </source>
</reference>
<name>A0A7L3FLY8_9GRUI</name>
<proteinExistence type="predicted"/>
<protein>
    <submittedName>
        <fullName evidence="1">SPEF1 protein</fullName>
    </submittedName>
</protein>
<gene>
    <name evidence="1" type="primary">Spef1</name>
    <name evidence="1" type="ORF">ZAPATR_R14540</name>
</gene>
<keyword evidence="2" id="KW-1185">Reference proteome</keyword>
<dbReference type="EMBL" id="VZTU01021308">
    <property type="protein sequence ID" value="NXT81031.1"/>
    <property type="molecule type" value="Genomic_DNA"/>
</dbReference>
<dbReference type="Proteomes" id="UP000557426">
    <property type="component" value="Unassembled WGS sequence"/>
</dbReference>
<feature type="non-terminal residue" evidence="1">
    <location>
        <position position="1"/>
    </location>
</feature>